<sequence>MIKPTRSVPKNILLMDICTIGIIKNREKILRGKDSRKKTRLQELEIMAQSNKYRFSFLLAIIEKTTDRRHILTESTAIKEFENDWRAIKGVIGKENMHEPLESFKLLIPTMMDARYHIDERAELSMGPAIELLDYYNELGIHSTPEQIERISLTRKIVDFSKKIGFKQSHLVVIICVSALHGCRDAQKILKIKKDGSEFNPSNILGDIMSFVRTAHARALIKSKLPSARCIFRTEDKALESIGQYFNVTYDINTSAVTTNFHSLQNLEKLFPTLFSKNSTDSIRNEVFSLLQINIPKEGTS</sequence>
<accession>A0AAX3NV21</accession>
<organism evidence="1 2">
    <name type="scientific">Aeromonas allosaccharophila</name>
    <dbReference type="NCBI Taxonomy" id="656"/>
    <lineage>
        <taxon>Bacteria</taxon>
        <taxon>Pseudomonadati</taxon>
        <taxon>Pseudomonadota</taxon>
        <taxon>Gammaproteobacteria</taxon>
        <taxon>Aeromonadales</taxon>
        <taxon>Aeromonadaceae</taxon>
        <taxon>Aeromonas</taxon>
    </lineage>
</organism>
<dbReference type="AlphaFoldDB" id="A0AAX3NV21"/>
<gene>
    <name evidence="1" type="ORF">PYU98_04720</name>
</gene>
<name>A0AAX3NV21_9GAMM</name>
<reference evidence="1" key="1">
    <citation type="submission" date="2023-02" db="EMBL/GenBank/DDBJ databases">
        <title>The sequence of Aeromonas allosaccharophila K520.</title>
        <authorList>
            <person name="Luo X."/>
        </authorList>
    </citation>
    <scope>NUCLEOTIDE SEQUENCE</scope>
    <source>
        <strain evidence="1">K520</strain>
    </source>
</reference>
<dbReference type="EMBL" id="CP118988">
    <property type="protein sequence ID" value="WED77559.1"/>
    <property type="molecule type" value="Genomic_DNA"/>
</dbReference>
<proteinExistence type="predicted"/>
<evidence type="ECO:0000313" key="1">
    <source>
        <dbReference type="EMBL" id="WED77559.1"/>
    </source>
</evidence>
<dbReference type="Proteomes" id="UP001213721">
    <property type="component" value="Chromosome"/>
</dbReference>
<protein>
    <submittedName>
        <fullName evidence="1">Uncharacterized protein</fullName>
    </submittedName>
</protein>
<dbReference type="RefSeq" id="WP_275057522.1">
    <property type="nucleotide sequence ID" value="NZ_CP118988.1"/>
</dbReference>
<evidence type="ECO:0000313" key="2">
    <source>
        <dbReference type="Proteomes" id="UP001213721"/>
    </source>
</evidence>